<name>A0A9P3C8B7_9PEZI</name>
<dbReference type="Proteomes" id="UP000825890">
    <property type="component" value="Unassembled WGS sequence"/>
</dbReference>
<organism evidence="1 2">
    <name type="scientific">Cercospora kikuchii</name>
    <dbReference type="NCBI Taxonomy" id="84275"/>
    <lineage>
        <taxon>Eukaryota</taxon>
        <taxon>Fungi</taxon>
        <taxon>Dikarya</taxon>
        <taxon>Ascomycota</taxon>
        <taxon>Pezizomycotina</taxon>
        <taxon>Dothideomycetes</taxon>
        <taxon>Dothideomycetidae</taxon>
        <taxon>Mycosphaerellales</taxon>
        <taxon>Mycosphaerellaceae</taxon>
        <taxon>Cercospora</taxon>
    </lineage>
</organism>
<sequence>MRSGLLRPRDEDPLLHKTAYLKPARIRFDRDTLERIKAVQQHILDIFPVNFPYGEDGTLFFSNKDAMPYDWDWQSLYSLAAELHKRIDEDRNWDEDTEDELETTCNEIFFQQAVRCSGLEDSANVTSHTTLVHH</sequence>
<dbReference type="RefSeq" id="XP_044651124.1">
    <property type="nucleotide sequence ID" value="XM_044795189.1"/>
</dbReference>
<dbReference type="EMBL" id="BOLY01000001">
    <property type="protein sequence ID" value="GIZ36637.1"/>
    <property type="molecule type" value="Genomic_DNA"/>
</dbReference>
<dbReference type="GeneID" id="68285682"/>
<dbReference type="AlphaFoldDB" id="A0A9P3C8B7"/>
<evidence type="ECO:0000313" key="1">
    <source>
        <dbReference type="EMBL" id="GIZ36637.1"/>
    </source>
</evidence>
<proteinExistence type="predicted"/>
<evidence type="ECO:0000313" key="2">
    <source>
        <dbReference type="Proteomes" id="UP000825890"/>
    </source>
</evidence>
<keyword evidence="2" id="KW-1185">Reference proteome</keyword>
<protein>
    <submittedName>
        <fullName evidence="1">Uncharacterized protein</fullName>
    </submittedName>
</protein>
<gene>
    <name evidence="1" type="ORF">CKM354_000010700</name>
</gene>
<reference evidence="1 2" key="1">
    <citation type="submission" date="2021-01" db="EMBL/GenBank/DDBJ databases">
        <title>Cercospora kikuchii MAFF 305040 whole genome shotgun sequence.</title>
        <authorList>
            <person name="Kashiwa T."/>
            <person name="Suzuki T."/>
        </authorList>
    </citation>
    <scope>NUCLEOTIDE SEQUENCE [LARGE SCALE GENOMIC DNA]</scope>
    <source>
        <strain evidence="1 2">MAFF 305040</strain>
    </source>
</reference>
<accession>A0A9P3C8B7</accession>
<comment type="caution">
    <text evidence="1">The sequence shown here is derived from an EMBL/GenBank/DDBJ whole genome shotgun (WGS) entry which is preliminary data.</text>
</comment>